<dbReference type="Proteomes" id="UP001066276">
    <property type="component" value="Chromosome 4_1"/>
</dbReference>
<evidence type="ECO:0000313" key="2">
    <source>
        <dbReference type="EMBL" id="KAJ1168957.1"/>
    </source>
</evidence>
<organism evidence="2 3">
    <name type="scientific">Pleurodeles waltl</name>
    <name type="common">Iberian ribbed newt</name>
    <dbReference type="NCBI Taxonomy" id="8319"/>
    <lineage>
        <taxon>Eukaryota</taxon>
        <taxon>Metazoa</taxon>
        <taxon>Chordata</taxon>
        <taxon>Craniata</taxon>
        <taxon>Vertebrata</taxon>
        <taxon>Euteleostomi</taxon>
        <taxon>Amphibia</taxon>
        <taxon>Batrachia</taxon>
        <taxon>Caudata</taxon>
        <taxon>Salamandroidea</taxon>
        <taxon>Salamandridae</taxon>
        <taxon>Pleurodelinae</taxon>
        <taxon>Pleurodeles</taxon>
    </lineage>
</organism>
<feature type="region of interest" description="Disordered" evidence="1">
    <location>
        <begin position="23"/>
        <end position="108"/>
    </location>
</feature>
<protein>
    <submittedName>
        <fullName evidence="2">Uncharacterized protein</fullName>
    </submittedName>
</protein>
<feature type="region of interest" description="Disordered" evidence="1">
    <location>
        <begin position="149"/>
        <end position="168"/>
    </location>
</feature>
<dbReference type="EMBL" id="JANPWB010000007">
    <property type="protein sequence ID" value="KAJ1168957.1"/>
    <property type="molecule type" value="Genomic_DNA"/>
</dbReference>
<feature type="compositionally biased region" description="Gly residues" evidence="1">
    <location>
        <begin position="213"/>
        <end position="225"/>
    </location>
</feature>
<accession>A0AAV7SXU7</accession>
<feature type="region of interest" description="Disordered" evidence="1">
    <location>
        <begin position="178"/>
        <end position="225"/>
    </location>
</feature>
<sequence>MRSPGGRGEVKAQSYVVGLVTAWNQSPSVERAPSSPAVTGLALGSPRHKRHQRDRQHLQSGCPGRPPPLLVATGSRLQSSAKEEVGSPLRGPPAGRAPKTRGQRRQDLNNGQVLVPLLLPAGIGLAPPLWAKPVIGLVSGARKTPGSLQLWGPPAPGHHAQGSLGPCSSVPDEALHVCHPGPSDDPGLYFQRGAHDDCPVRSTVPPQLAEDFGAGGSPGGVDGSE</sequence>
<evidence type="ECO:0000313" key="3">
    <source>
        <dbReference type="Proteomes" id="UP001066276"/>
    </source>
</evidence>
<keyword evidence="3" id="KW-1185">Reference proteome</keyword>
<reference evidence="2" key="1">
    <citation type="journal article" date="2022" name="bioRxiv">
        <title>Sequencing and chromosome-scale assembly of the giantPleurodeles waltlgenome.</title>
        <authorList>
            <person name="Brown T."/>
            <person name="Elewa A."/>
            <person name="Iarovenko S."/>
            <person name="Subramanian E."/>
            <person name="Araus A.J."/>
            <person name="Petzold A."/>
            <person name="Susuki M."/>
            <person name="Suzuki K.-i.T."/>
            <person name="Hayashi T."/>
            <person name="Toyoda A."/>
            <person name="Oliveira C."/>
            <person name="Osipova E."/>
            <person name="Leigh N.D."/>
            <person name="Simon A."/>
            <person name="Yun M.H."/>
        </authorList>
    </citation>
    <scope>NUCLEOTIDE SEQUENCE</scope>
    <source>
        <strain evidence="2">20211129_DDA</strain>
        <tissue evidence="2">Liver</tissue>
    </source>
</reference>
<comment type="caution">
    <text evidence="2">The sequence shown here is derived from an EMBL/GenBank/DDBJ whole genome shotgun (WGS) entry which is preliminary data.</text>
</comment>
<gene>
    <name evidence="2" type="ORF">NDU88_000869</name>
</gene>
<name>A0AAV7SXU7_PLEWA</name>
<dbReference type="AlphaFoldDB" id="A0AAV7SXU7"/>
<evidence type="ECO:0000256" key="1">
    <source>
        <dbReference type="SAM" id="MobiDB-lite"/>
    </source>
</evidence>
<proteinExistence type="predicted"/>